<name>A0A7D9EM44_PARCT</name>
<keyword evidence="3" id="KW-1185">Reference proteome</keyword>
<dbReference type="AlphaFoldDB" id="A0A7D9EM44"/>
<sequence>MEKVNKSATFKPKLLQGRQGVQGPIGPKGPIGDQGPKGIQGIQGPQGIPGMGNVSRCTHKTRNSLSTVLKIGMELNTRANVVYNEPQGMKVMAATCSTSHEKGSGAAYLLTKEVNGILRYTCECAGISAYGLFKPVKKNRNGPRQMECIIHIWECPL</sequence>
<feature type="region of interest" description="Disordered" evidence="1">
    <location>
        <begin position="1"/>
        <end position="45"/>
    </location>
</feature>
<protein>
    <submittedName>
        <fullName evidence="2">Uncharacterized protein</fullName>
    </submittedName>
</protein>
<gene>
    <name evidence="2" type="ORF">PACLA_8A050137</name>
</gene>
<dbReference type="Proteomes" id="UP001152795">
    <property type="component" value="Unassembled WGS sequence"/>
</dbReference>
<dbReference type="Gene3D" id="1.20.5.320">
    <property type="entry name" value="6-Phosphogluconate Dehydrogenase, domain 3"/>
    <property type="match status" value="1"/>
</dbReference>
<organism evidence="2 3">
    <name type="scientific">Paramuricea clavata</name>
    <name type="common">Red gorgonian</name>
    <name type="synonym">Violescent sea-whip</name>
    <dbReference type="NCBI Taxonomy" id="317549"/>
    <lineage>
        <taxon>Eukaryota</taxon>
        <taxon>Metazoa</taxon>
        <taxon>Cnidaria</taxon>
        <taxon>Anthozoa</taxon>
        <taxon>Octocorallia</taxon>
        <taxon>Malacalcyonacea</taxon>
        <taxon>Plexauridae</taxon>
        <taxon>Paramuricea</taxon>
    </lineage>
</organism>
<evidence type="ECO:0000313" key="2">
    <source>
        <dbReference type="EMBL" id="CAB4011686.1"/>
    </source>
</evidence>
<reference evidence="2" key="1">
    <citation type="submission" date="2020-04" db="EMBL/GenBank/DDBJ databases">
        <authorList>
            <person name="Alioto T."/>
            <person name="Alioto T."/>
            <person name="Gomez Garrido J."/>
        </authorList>
    </citation>
    <scope>NUCLEOTIDE SEQUENCE</scope>
    <source>
        <strain evidence="2">A484AB</strain>
    </source>
</reference>
<feature type="compositionally biased region" description="Low complexity" evidence="1">
    <location>
        <begin position="19"/>
        <end position="45"/>
    </location>
</feature>
<evidence type="ECO:0000256" key="1">
    <source>
        <dbReference type="SAM" id="MobiDB-lite"/>
    </source>
</evidence>
<proteinExistence type="predicted"/>
<dbReference type="OrthoDB" id="10072310at2759"/>
<dbReference type="EMBL" id="CACRXK020007236">
    <property type="protein sequence ID" value="CAB4011686.1"/>
    <property type="molecule type" value="Genomic_DNA"/>
</dbReference>
<accession>A0A7D9EM44</accession>
<comment type="caution">
    <text evidence="2">The sequence shown here is derived from an EMBL/GenBank/DDBJ whole genome shotgun (WGS) entry which is preliminary data.</text>
</comment>
<evidence type="ECO:0000313" key="3">
    <source>
        <dbReference type="Proteomes" id="UP001152795"/>
    </source>
</evidence>